<keyword evidence="1" id="KW-0175">Coiled coil</keyword>
<name>A0A3P3YG15_PLABS</name>
<dbReference type="PROSITE" id="PS50913">
    <property type="entry name" value="GRIP"/>
    <property type="match status" value="1"/>
</dbReference>
<geneLocation type="mitochondrion" evidence="4"/>
<dbReference type="PANTHER" id="PTHR23159">
    <property type="entry name" value="CENTROSOMAL PROTEIN 2"/>
    <property type="match status" value="1"/>
</dbReference>
<evidence type="ECO:0000259" key="3">
    <source>
        <dbReference type="PROSITE" id="PS50913"/>
    </source>
</evidence>
<feature type="coiled-coil region" evidence="1">
    <location>
        <begin position="48"/>
        <end position="198"/>
    </location>
</feature>
<feature type="compositionally biased region" description="Basic and acidic residues" evidence="2">
    <location>
        <begin position="238"/>
        <end position="265"/>
    </location>
</feature>
<dbReference type="Gene3D" id="1.10.287.1490">
    <property type="match status" value="1"/>
</dbReference>
<evidence type="ECO:0000313" key="5">
    <source>
        <dbReference type="Proteomes" id="UP000290189"/>
    </source>
</evidence>
<feature type="coiled-coil region" evidence="1">
    <location>
        <begin position="271"/>
        <end position="511"/>
    </location>
</feature>
<feature type="coiled-coil region" evidence="1">
    <location>
        <begin position="934"/>
        <end position="968"/>
    </location>
</feature>
<protein>
    <recommendedName>
        <fullName evidence="3">GRIP domain-containing protein</fullName>
    </recommendedName>
</protein>
<feature type="region of interest" description="Disordered" evidence="2">
    <location>
        <begin position="629"/>
        <end position="680"/>
    </location>
</feature>
<dbReference type="EMBL" id="OVEO01000011">
    <property type="protein sequence ID" value="SPQ99074.1"/>
    <property type="molecule type" value="Genomic_DNA"/>
</dbReference>
<sequence length="1440" mass="158995">MADAGDGGGGVVAGADVEAEMTPGVREYVEGLKKKSQADAKRLVALLKKRAEKEKLELVNDYEQQLKQLAGQRSQALAGAEQMKTHGSSDPEMAAAFEQMKQALEQKEKDLQKEHSRMAGVTNMVQQLKQARATLMERLEQQETTNQTLREQIARLESRPNDELKALQEISSGYAEELAELKGQLDSRTAKINELTSALDQEQSGAVALRDQLQATAAALAASQGDVATLRAVAAEKSALERRRSPDAKRQTQLDTPEATRHDLQEPSPENALLHSQIASLQADLDAARSQIANLHGQLDAQQSSSSTDDESLTMKLDRAQSEALALRGELQAKKAELVAARDDLATLREQLASANAASEAARADTAALQKVRAQLSKLETTQQDLQESRAENASLTSEVASLRADLDAARLQISDLRSQLDTAHSSKNAELDKLVEERDTLKTKVKRLRMELESSHRAREEVQADANAAAARAQSPTALQNLVHTLQSQVDQLTDENRSLHEQLTSSRANALSNDDIRRTAEVALSNSGVFQDLVSNLNDELQALQENEVRNASLIASLEGELGSVRAGVCESLLHTIRHNATDSSSIVQSLSADIDVLNGARVNSDALIDELRSELTAARDALANQQAVSTDLESQLDRARRSSASAPESTSDRAAVSDAHGDDVSAPHSSAGAAVSDADASSSLEVLLEEARLKVERAEVDNDMLRSEVAQLRAQLHVSRSLLRSLDELEHRYASLTGSRTFRVVTSESWDALRHRVAAVERLTSSDHARDDLERVDILSGELDKWKQFADHLLSALSYTVERGRPGPSSSADGTGDDEPVESLKRMNARLKHVLKEQVTAARKRADDESEKYAAMEKKWLEEKKKVAQFGRALKKYKEEAKPDDEKVDKDHSEHVQAALFRAQTAETQVLHLSKSIEMLELAHGETQKEKASISARLEQADKDLQSLQERHTALEGEKQKLKACLIRANKCIAEMKTANASLTVRNQQLSQIISSHWLSDITPSEDASVQVEINQRCKIGDQWWLFVHLRQPGAEGPTASFWTTVAAFDAHSPESKRIMTGNVSDLELVHAREACTLSSGVSLPRSIDFQSETNLKAKFDKKWDGAARKFERKVADLNAELERRQNELEQVRREFSEYKAQATRVLQETSGDSVRMAELQDEIDALREERDALRRAAERSSSETVDRSNAEIIRLQRLVEAGRKALHDAEVKWSAELQSAHLENERLVLRQQQEESSVVAALDARLKAAQDDLQRNRSAATQIIRDRDTTIGELHLRISESEETVRDLQRQARMLQGEVDALRQSSSSSAATAAAGATGASPRRAHPDREPEPTADQSANIARLQSLLREAEIQNATQAAQIQQLHAQIREVSKSSERSGANLDYLKHVIVKYMETDEQLALLPVISNILAFDADEVNRIQRKLEADRSSLIPRIW</sequence>
<dbReference type="Pfam" id="PF01465">
    <property type="entry name" value="GRIP"/>
    <property type="match status" value="1"/>
</dbReference>
<proteinExistence type="predicted"/>
<keyword evidence="4" id="KW-0496">Mitochondrion</keyword>
<dbReference type="Gene3D" id="1.10.220.60">
    <property type="entry name" value="GRIP domain"/>
    <property type="match status" value="1"/>
</dbReference>
<dbReference type="Proteomes" id="UP000290189">
    <property type="component" value="Unassembled WGS sequence"/>
</dbReference>
<dbReference type="PANTHER" id="PTHR23159:SF31">
    <property type="entry name" value="CENTROSOME-ASSOCIATED PROTEIN CEP250 ISOFORM X1"/>
    <property type="match status" value="1"/>
</dbReference>
<evidence type="ECO:0000256" key="1">
    <source>
        <dbReference type="SAM" id="Coils"/>
    </source>
</evidence>
<reference evidence="4 5" key="1">
    <citation type="submission" date="2018-03" db="EMBL/GenBank/DDBJ databases">
        <authorList>
            <person name="Fogelqvist J."/>
        </authorList>
    </citation>
    <scope>NUCLEOTIDE SEQUENCE [LARGE SCALE GENOMIC DNA]</scope>
</reference>
<dbReference type="SMART" id="SM00755">
    <property type="entry name" value="Grip"/>
    <property type="match status" value="1"/>
</dbReference>
<feature type="region of interest" description="Disordered" evidence="2">
    <location>
        <begin position="1302"/>
        <end position="1341"/>
    </location>
</feature>
<accession>A0A3P3YG15</accession>
<feature type="compositionally biased region" description="Low complexity" evidence="2">
    <location>
        <begin position="1309"/>
        <end position="1325"/>
    </location>
</feature>
<feature type="region of interest" description="Disordered" evidence="2">
    <location>
        <begin position="804"/>
        <end position="824"/>
    </location>
</feature>
<organism evidence="4 5">
    <name type="scientific">Plasmodiophora brassicae</name>
    <name type="common">Clubroot disease agent</name>
    <dbReference type="NCBI Taxonomy" id="37360"/>
    <lineage>
        <taxon>Eukaryota</taxon>
        <taxon>Sar</taxon>
        <taxon>Rhizaria</taxon>
        <taxon>Endomyxa</taxon>
        <taxon>Phytomyxea</taxon>
        <taxon>Plasmodiophorida</taxon>
        <taxon>Plasmodiophoridae</taxon>
        <taxon>Plasmodiophora</taxon>
    </lineage>
</organism>
<gene>
    <name evidence="4" type="ORF">PLBR_LOCUS6289</name>
</gene>
<evidence type="ECO:0000256" key="2">
    <source>
        <dbReference type="SAM" id="MobiDB-lite"/>
    </source>
</evidence>
<feature type="region of interest" description="Disordered" evidence="2">
    <location>
        <begin position="238"/>
        <end position="270"/>
    </location>
</feature>
<dbReference type="InterPro" id="IPR000237">
    <property type="entry name" value="GRIP_dom"/>
</dbReference>
<feature type="domain" description="GRIP" evidence="3">
    <location>
        <begin position="1380"/>
        <end position="1427"/>
    </location>
</feature>
<feature type="coiled-coil region" evidence="1">
    <location>
        <begin position="1111"/>
        <end position="1187"/>
    </location>
</feature>
<evidence type="ECO:0000313" key="4">
    <source>
        <dbReference type="EMBL" id="SPQ99074.1"/>
    </source>
</evidence>
<feature type="coiled-coil region" evidence="1">
    <location>
        <begin position="684"/>
        <end position="718"/>
    </location>
</feature>